<feature type="domain" description="RDD" evidence="7">
    <location>
        <begin position="24"/>
        <end position="161"/>
    </location>
</feature>
<comment type="subcellular location">
    <subcellularLocation>
        <location evidence="1">Cell membrane</location>
        <topology evidence="1">Multi-pass membrane protein</topology>
    </subcellularLocation>
</comment>
<evidence type="ECO:0000256" key="6">
    <source>
        <dbReference type="SAM" id="Phobius"/>
    </source>
</evidence>
<dbReference type="PANTHER" id="PTHR36115:SF6">
    <property type="entry name" value="PROLINE-RICH ANTIGEN HOMOLOG"/>
    <property type="match status" value="1"/>
</dbReference>
<reference evidence="8 9" key="1">
    <citation type="journal article" date="2019" name="Nat. Microbiol.">
        <title>Mediterranean grassland soil C-N compound turnover is dependent on rainfall and depth, and is mediated by genomically divergent microorganisms.</title>
        <authorList>
            <person name="Diamond S."/>
            <person name="Andeer P.F."/>
            <person name="Li Z."/>
            <person name="Crits-Christoph A."/>
            <person name="Burstein D."/>
            <person name="Anantharaman K."/>
            <person name="Lane K.R."/>
            <person name="Thomas B.C."/>
            <person name="Pan C."/>
            <person name="Northen T.R."/>
            <person name="Banfield J.F."/>
        </authorList>
    </citation>
    <scope>NUCLEOTIDE SEQUENCE [LARGE SCALE GENOMIC DNA]</scope>
    <source>
        <strain evidence="8">WS_11</strain>
    </source>
</reference>
<evidence type="ECO:0000256" key="2">
    <source>
        <dbReference type="ARBA" id="ARBA00022475"/>
    </source>
</evidence>
<dbReference type="InterPro" id="IPR010432">
    <property type="entry name" value="RDD"/>
</dbReference>
<feature type="transmembrane region" description="Helical" evidence="6">
    <location>
        <begin position="35"/>
        <end position="57"/>
    </location>
</feature>
<keyword evidence="2" id="KW-1003">Cell membrane</keyword>
<evidence type="ECO:0000259" key="7">
    <source>
        <dbReference type="Pfam" id="PF06271"/>
    </source>
</evidence>
<gene>
    <name evidence="8" type="ORF">E6K81_15445</name>
</gene>
<evidence type="ECO:0000256" key="4">
    <source>
        <dbReference type="ARBA" id="ARBA00022989"/>
    </source>
</evidence>
<dbReference type="EMBL" id="VBPB01000330">
    <property type="protein sequence ID" value="TMQ69216.1"/>
    <property type="molecule type" value="Genomic_DNA"/>
</dbReference>
<protein>
    <submittedName>
        <fullName evidence="8">RDD family protein</fullName>
    </submittedName>
</protein>
<feature type="transmembrane region" description="Helical" evidence="6">
    <location>
        <begin position="130"/>
        <end position="149"/>
    </location>
</feature>
<dbReference type="AlphaFoldDB" id="A0A538TZX0"/>
<dbReference type="GO" id="GO:0005886">
    <property type="term" value="C:plasma membrane"/>
    <property type="evidence" value="ECO:0007669"/>
    <property type="project" value="UniProtKB-SubCell"/>
</dbReference>
<proteinExistence type="predicted"/>
<dbReference type="Proteomes" id="UP000319771">
    <property type="component" value="Unassembled WGS sequence"/>
</dbReference>
<name>A0A538TZX0_UNCEI</name>
<accession>A0A538TZX0</accession>
<dbReference type="Pfam" id="PF06271">
    <property type="entry name" value="RDD"/>
    <property type="match status" value="1"/>
</dbReference>
<keyword evidence="4 6" id="KW-1133">Transmembrane helix</keyword>
<sequence>MSGAPAVAAPAAAVPTAAAAVVQYAGFWRRFWALIIDSILLSVATFPLRLGVGLTALATMRGPDFDMSALPGIIMAALTGLMVKAAISWLYFALMESSPKQATLGKMVLGLKVTDMGGQRISFLRASGRYFASYLSTIILGIGYLMVAFTEKKQGLHDMVTGTLVRR</sequence>
<evidence type="ECO:0000256" key="5">
    <source>
        <dbReference type="ARBA" id="ARBA00023136"/>
    </source>
</evidence>
<evidence type="ECO:0000256" key="3">
    <source>
        <dbReference type="ARBA" id="ARBA00022692"/>
    </source>
</evidence>
<keyword evidence="5 6" id="KW-0472">Membrane</keyword>
<feature type="transmembrane region" description="Helical" evidence="6">
    <location>
        <begin position="69"/>
        <end position="92"/>
    </location>
</feature>
<evidence type="ECO:0000313" key="9">
    <source>
        <dbReference type="Proteomes" id="UP000319771"/>
    </source>
</evidence>
<evidence type="ECO:0000256" key="1">
    <source>
        <dbReference type="ARBA" id="ARBA00004651"/>
    </source>
</evidence>
<organism evidence="8 9">
    <name type="scientific">Eiseniibacteriota bacterium</name>
    <dbReference type="NCBI Taxonomy" id="2212470"/>
    <lineage>
        <taxon>Bacteria</taxon>
        <taxon>Candidatus Eiseniibacteriota</taxon>
    </lineage>
</organism>
<dbReference type="InterPro" id="IPR051791">
    <property type="entry name" value="Pra-immunoreactive"/>
</dbReference>
<evidence type="ECO:0000313" key="8">
    <source>
        <dbReference type="EMBL" id="TMQ69216.1"/>
    </source>
</evidence>
<comment type="caution">
    <text evidence="8">The sequence shown here is derived from an EMBL/GenBank/DDBJ whole genome shotgun (WGS) entry which is preliminary data.</text>
</comment>
<dbReference type="PANTHER" id="PTHR36115">
    <property type="entry name" value="PROLINE-RICH ANTIGEN HOMOLOG-RELATED"/>
    <property type="match status" value="1"/>
</dbReference>
<keyword evidence="3 6" id="KW-0812">Transmembrane</keyword>